<gene>
    <name evidence="1" type="ORF">WCY31_09740</name>
</gene>
<dbReference type="Proteomes" id="UP001447842">
    <property type="component" value="Chromosome"/>
</dbReference>
<organism evidence="1 2">
    <name type="scientific">Sulfurimonas diazotrophicus</name>
    <dbReference type="NCBI Taxonomy" id="3131939"/>
    <lineage>
        <taxon>Bacteria</taxon>
        <taxon>Pseudomonadati</taxon>
        <taxon>Campylobacterota</taxon>
        <taxon>Epsilonproteobacteria</taxon>
        <taxon>Campylobacterales</taxon>
        <taxon>Sulfurimonadaceae</taxon>
        <taxon>Sulfurimonas</taxon>
    </lineage>
</organism>
<sequence length="158" mass="17198">MIKTFAQLLAEEKIDTIESALNVALDNANESPFWSQKVTPLAHAVLSVLVPLRDQGLLFNPEGKPQPALTPALVLRWCDLVSLKTLAFTLQKSNEASRLLRTALPDEACAAYAPVDLTVLGTYLSGYTVNLENEALDFPIAHYNLHTGIAGALEPLMK</sequence>
<keyword evidence="2" id="KW-1185">Reference proteome</keyword>
<accession>A0ABZ3H879</accession>
<reference evidence="1 2" key="1">
    <citation type="submission" date="2024-03" db="EMBL/GenBank/DDBJ databases">
        <title>Sulfurimonas sp. HSL3-1.</title>
        <authorList>
            <person name="Wang S."/>
        </authorList>
    </citation>
    <scope>NUCLEOTIDE SEQUENCE [LARGE SCALE GENOMIC DNA]</scope>
    <source>
        <strain evidence="1 2">HSL3-1</strain>
    </source>
</reference>
<evidence type="ECO:0000313" key="2">
    <source>
        <dbReference type="Proteomes" id="UP001447842"/>
    </source>
</evidence>
<dbReference type="EMBL" id="CP147920">
    <property type="protein sequence ID" value="XAU14524.1"/>
    <property type="molecule type" value="Genomic_DNA"/>
</dbReference>
<dbReference type="RefSeq" id="WP_345972226.1">
    <property type="nucleotide sequence ID" value="NZ_CP147920.1"/>
</dbReference>
<protein>
    <submittedName>
        <fullName evidence="1">Uncharacterized protein</fullName>
    </submittedName>
</protein>
<proteinExistence type="predicted"/>
<name>A0ABZ3H879_9BACT</name>
<evidence type="ECO:0000313" key="1">
    <source>
        <dbReference type="EMBL" id="XAU14524.1"/>
    </source>
</evidence>